<evidence type="ECO:0000256" key="4">
    <source>
        <dbReference type="ARBA" id="ARBA00022759"/>
    </source>
</evidence>
<keyword evidence="4" id="KW-0255">Endonuclease</keyword>
<dbReference type="EMBL" id="JAMPKX010000007">
    <property type="protein sequence ID" value="MEP0948429.1"/>
    <property type="molecule type" value="Genomic_DNA"/>
</dbReference>
<evidence type="ECO:0000313" key="9">
    <source>
        <dbReference type="Proteomes" id="UP001482513"/>
    </source>
</evidence>
<proteinExistence type="inferred from homology"/>
<dbReference type="Pfam" id="PF07927">
    <property type="entry name" value="HicA_toxin"/>
    <property type="match status" value="1"/>
</dbReference>
<evidence type="ECO:0000256" key="6">
    <source>
        <dbReference type="ARBA" id="ARBA00022884"/>
    </source>
</evidence>
<comment type="similarity">
    <text evidence="1">Belongs to the HicA mRNA interferase family.</text>
</comment>
<dbReference type="Gene3D" id="3.30.920.30">
    <property type="entry name" value="Hypothetical protein"/>
    <property type="match status" value="1"/>
</dbReference>
<evidence type="ECO:0000256" key="1">
    <source>
        <dbReference type="ARBA" id="ARBA00006620"/>
    </source>
</evidence>
<evidence type="ECO:0000256" key="5">
    <source>
        <dbReference type="ARBA" id="ARBA00022801"/>
    </source>
</evidence>
<dbReference type="Proteomes" id="UP001482513">
    <property type="component" value="Unassembled WGS sequence"/>
</dbReference>
<dbReference type="SUPFAM" id="SSF54786">
    <property type="entry name" value="YcfA/nrd intein domain"/>
    <property type="match status" value="1"/>
</dbReference>
<reference evidence="8 9" key="1">
    <citation type="submission" date="2022-04" db="EMBL/GenBank/DDBJ databases">
        <title>Positive selection, recombination, and allopatry shape intraspecific diversity of widespread and dominant cyanobacteria.</title>
        <authorList>
            <person name="Wei J."/>
            <person name="Shu W."/>
            <person name="Hu C."/>
        </authorList>
    </citation>
    <scope>NUCLEOTIDE SEQUENCE [LARGE SCALE GENOMIC DNA]</scope>
    <source>
        <strain evidence="8 9">DQ-A4</strain>
    </source>
</reference>
<sequence length="50" mass="5706">MRQKGSHVVMQKRTEETTITVPVPDHKQLKTGTLLSIIRQSQLARSLFES</sequence>
<keyword evidence="7" id="KW-0346">Stress response</keyword>
<comment type="caution">
    <text evidence="8">The sequence shown here is derived from an EMBL/GenBank/DDBJ whole genome shotgun (WGS) entry which is preliminary data.</text>
</comment>
<evidence type="ECO:0000313" key="8">
    <source>
        <dbReference type="EMBL" id="MEP0948429.1"/>
    </source>
</evidence>
<name>A0ABV0K6L8_9CYAN</name>
<evidence type="ECO:0000256" key="2">
    <source>
        <dbReference type="ARBA" id="ARBA00022649"/>
    </source>
</evidence>
<gene>
    <name evidence="8" type="ORF">NC992_16205</name>
</gene>
<evidence type="ECO:0000256" key="7">
    <source>
        <dbReference type="ARBA" id="ARBA00023016"/>
    </source>
</evidence>
<keyword evidence="2" id="KW-1277">Toxin-antitoxin system</keyword>
<keyword evidence="6" id="KW-0694">RNA-binding</keyword>
<accession>A0ABV0K6L8</accession>
<keyword evidence="5" id="KW-0378">Hydrolase</keyword>
<dbReference type="InterPro" id="IPR038570">
    <property type="entry name" value="HicA_sf"/>
</dbReference>
<organism evidence="8 9">
    <name type="scientific">Leptolyngbya subtilissima DQ-A4</name>
    <dbReference type="NCBI Taxonomy" id="2933933"/>
    <lineage>
        <taxon>Bacteria</taxon>
        <taxon>Bacillati</taxon>
        <taxon>Cyanobacteriota</taxon>
        <taxon>Cyanophyceae</taxon>
        <taxon>Leptolyngbyales</taxon>
        <taxon>Leptolyngbyaceae</taxon>
        <taxon>Leptolyngbya group</taxon>
        <taxon>Leptolyngbya</taxon>
    </lineage>
</organism>
<protein>
    <submittedName>
        <fullName evidence="8">Type II toxin-antitoxin system HicA family toxin</fullName>
    </submittedName>
</protein>
<keyword evidence="3" id="KW-0540">Nuclease</keyword>
<dbReference type="InterPro" id="IPR012933">
    <property type="entry name" value="HicA_mRNA_interferase"/>
</dbReference>
<keyword evidence="9" id="KW-1185">Reference proteome</keyword>
<evidence type="ECO:0000256" key="3">
    <source>
        <dbReference type="ARBA" id="ARBA00022722"/>
    </source>
</evidence>